<keyword evidence="3" id="KW-1185">Reference proteome</keyword>
<dbReference type="GeneID" id="113208724"/>
<feature type="compositionally biased region" description="Low complexity" evidence="1">
    <location>
        <begin position="62"/>
        <end position="101"/>
    </location>
</feature>
<keyword evidence="2" id="KW-0732">Signal</keyword>
<dbReference type="Proteomes" id="UP000504606">
    <property type="component" value="Unplaced"/>
</dbReference>
<name>A0A6J1SQP2_FRAOC</name>
<feature type="region of interest" description="Disordered" evidence="1">
    <location>
        <begin position="57"/>
        <end position="110"/>
    </location>
</feature>
<evidence type="ECO:0000313" key="3">
    <source>
        <dbReference type="Proteomes" id="UP000504606"/>
    </source>
</evidence>
<feature type="signal peptide" evidence="2">
    <location>
        <begin position="1"/>
        <end position="17"/>
    </location>
</feature>
<accession>A0A6J1SQP2</accession>
<evidence type="ECO:0000256" key="2">
    <source>
        <dbReference type="SAM" id="SignalP"/>
    </source>
</evidence>
<sequence length="110" mass="10673">MKLYLAVALLCVVAATALPHKGGGSCKADADCKKHACTPAGPSSCDRSAHKCVCKKAKPKTTKAPSTPAATTAPEDASPALDAAASPAADDAAAEATPAARAGEDGGEAA</sequence>
<organism evidence="3 4">
    <name type="scientific">Frankliniella occidentalis</name>
    <name type="common">Western flower thrips</name>
    <name type="synonym">Euthrips occidentalis</name>
    <dbReference type="NCBI Taxonomy" id="133901"/>
    <lineage>
        <taxon>Eukaryota</taxon>
        <taxon>Metazoa</taxon>
        <taxon>Ecdysozoa</taxon>
        <taxon>Arthropoda</taxon>
        <taxon>Hexapoda</taxon>
        <taxon>Insecta</taxon>
        <taxon>Pterygota</taxon>
        <taxon>Neoptera</taxon>
        <taxon>Paraneoptera</taxon>
        <taxon>Thysanoptera</taxon>
        <taxon>Terebrantia</taxon>
        <taxon>Thripoidea</taxon>
        <taxon>Thripidae</taxon>
        <taxon>Frankliniella</taxon>
    </lineage>
</organism>
<dbReference type="AlphaFoldDB" id="A0A6J1SQP2"/>
<evidence type="ECO:0000313" key="4">
    <source>
        <dbReference type="RefSeq" id="XP_026281650.1"/>
    </source>
</evidence>
<evidence type="ECO:0000256" key="1">
    <source>
        <dbReference type="SAM" id="MobiDB-lite"/>
    </source>
</evidence>
<protein>
    <submittedName>
        <fullName evidence="4">Uncharacterized protein LOC113208724 isoform X2</fullName>
    </submittedName>
</protein>
<reference evidence="4" key="1">
    <citation type="submission" date="2025-08" db="UniProtKB">
        <authorList>
            <consortium name="RefSeq"/>
        </authorList>
    </citation>
    <scope>IDENTIFICATION</scope>
    <source>
        <tissue evidence="4">Whole organism</tissue>
    </source>
</reference>
<dbReference type="RefSeq" id="XP_026281650.1">
    <property type="nucleotide sequence ID" value="XM_026425865.2"/>
</dbReference>
<proteinExistence type="predicted"/>
<feature type="chain" id="PRO_5027120220" evidence="2">
    <location>
        <begin position="18"/>
        <end position="110"/>
    </location>
</feature>
<gene>
    <name evidence="4" type="primary">LOC113208724</name>
</gene>